<gene>
    <name evidence="1" type="ORF">RGR602_PB00387</name>
</gene>
<geneLocation type="plasmid" evidence="1 2">
    <name>pRgalR602b</name>
</geneLocation>
<dbReference type="EMBL" id="CP006879">
    <property type="protein sequence ID" value="AJD43918.1"/>
    <property type="molecule type" value="Genomic_DNA"/>
</dbReference>
<sequence length="50" mass="5619">MAARVYSGNETPLVLVGFHEFFPHKAIKKHRIRNQCNSSQLQGAKLDHGS</sequence>
<dbReference type="Proteomes" id="UP000031368">
    <property type="component" value="Plasmid pRgalR602b"/>
</dbReference>
<proteinExistence type="predicted"/>
<evidence type="ECO:0000313" key="2">
    <source>
        <dbReference type="Proteomes" id="UP000031368"/>
    </source>
</evidence>
<keyword evidence="2" id="KW-1185">Reference proteome</keyword>
<dbReference type="HOGENOM" id="CLU_3121913_0_0_5"/>
<protein>
    <submittedName>
        <fullName evidence="1">Uncharacterized protein</fullName>
    </submittedName>
</protein>
<dbReference type="KEGG" id="rga:RGR602_PB00387"/>
<name>A0A0B4XBE6_9HYPH</name>
<accession>A0A0B4XBE6</accession>
<organism evidence="1 2">
    <name type="scientific">Rhizobium gallicum bv. gallicum R602sp</name>
    <dbReference type="NCBI Taxonomy" id="1041138"/>
    <lineage>
        <taxon>Bacteria</taxon>
        <taxon>Pseudomonadati</taxon>
        <taxon>Pseudomonadota</taxon>
        <taxon>Alphaproteobacteria</taxon>
        <taxon>Hyphomicrobiales</taxon>
        <taxon>Rhizobiaceae</taxon>
        <taxon>Rhizobium/Agrobacterium group</taxon>
        <taxon>Rhizobium</taxon>
    </lineage>
</organism>
<evidence type="ECO:0000313" key="1">
    <source>
        <dbReference type="EMBL" id="AJD43918.1"/>
    </source>
</evidence>
<reference evidence="1 2" key="1">
    <citation type="submission" date="2013-11" db="EMBL/GenBank/DDBJ databases">
        <title>Complete genome sequence of Rhizobium gallicum bv. gallicum R602.</title>
        <authorList>
            <person name="Bustos P."/>
            <person name="Santamaria R.I."/>
            <person name="Lozano L."/>
            <person name="Acosta J.L."/>
            <person name="Ormeno-Orrillo E."/>
            <person name="Rogel M.A."/>
            <person name="Romero D."/>
            <person name="Cevallos M.A."/>
            <person name="Martinez-Romero E."/>
            <person name="Gonzalez V."/>
        </authorList>
    </citation>
    <scope>NUCLEOTIDE SEQUENCE [LARGE SCALE GENOMIC DNA]</scope>
    <source>
        <strain evidence="1 2">R602</strain>
        <plasmid evidence="1 2">pRgalR602b</plasmid>
    </source>
</reference>
<dbReference type="AlphaFoldDB" id="A0A0B4XBE6"/>
<keyword evidence="1" id="KW-0614">Plasmid</keyword>